<gene>
    <name evidence="2" type="ORF">M406DRAFT_256136</name>
</gene>
<sequence length="493" mass="54302">KGVILGHWRDSDAADGDKHVVKGFIDSRDRLRTRVQPMNRDGKSVANKYPLKPGPGASWVTFQNIVFDDHLVHLDQQQVKEYVKVRAEMSSQETEEEARANDKSAVQQAIQICQSRGPLPESGVQPLIAYGAAVPEHARMGWKRRRTGHSGMSPTTPETPPVQPAPSTHPVPDDLPGHRPTKILLGYWKESAEPLLKDKHAVFGILGNNDMFRVKVGRETRDGRAMQSNFPQGAGALWINSHQWEREDYIADLSREEIKEYCRVRQWQIDHGERPDDVAENRKQAITEARRRTAAGLSKSTSKPNGVSAHHEAPAHETRRAIARRSGGPPIYPNPPGTRPGSSPQTPSFRAANRSSSSHTVDPRLERASSLALNAVSRIEATQAKVEERDAHRGPPSGGPHGGPSGPNDGGGPPAQGGDAFRESIGRLNNVWSAQEAHRIRTGNEDAKIHMGVKYERKRNGPFAGKLVSQGAIISIDGEDYVEYRVLTKPTFI</sequence>
<accession>A0A9P4Y2I5</accession>
<dbReference type="OrthoDB" id="5235778at2759"/>
<comment type="caution">
    <text evidence="2">The sequence shown here is derived from an EMBL/GenBank/DDBJ whole genome shotgun (WGS) entry which is preliminary data.</text>
</comment>
<keyword evidence="3" id="KW-1185">Reference proteome</keyword>
<dbReference type="GeneID" id="63834210"/>
<dbReference type="AlphaFoldDB" id="A0A9P4Y2I5"/>
<feature type="region of interest" description="Disordered" evidence="1">
    <location>
        <begin position="384"/>
        <end position="421"/>
    </location>
</feature>
<reference evidence="2" key="1">
    <citation type="journal article" date="2020" name="Phytopathology">
        <title>Genome sequence of the chestnut blight fungus Cryphonectria parasitica EP155: A fundamental resource for an archetypical invasive plant pathogen.</title>
        <authorList>
            <person name="Crouch J.A."/>
            <person name="Dawe A."/>
            <person name="Aerts A."/>
            <person name="Barry K."/>
            <person name="Churchill A.C.L."/>
            <person name="Grimwood J."/>
            <person name="Hillman B."/>
            <person name="Milgroom M.G."/>
            <person name="Pangilinan J."/>
            <person name="Smith M."/>
            <person name="Salamov A."/>
            <person name="Schmutz J."/>
            <person name="Yadav J."/>
            <person name="Grigoriev I.V."/>
            <person name="Nuss D."/>
        </authorList>
    </citation>
    <scope>NUCLEOTIDE SEQUENCE</scope>
    <source>
        <strain evidence="2">EP155</strain>
    </source>
</reference>
<protein>
    <submittedName>
        <fullName evidence="2">Uncharacterized protein</fullName>
    </submittedName>
</protein>
<organism evidence="2 3">
    <name type="scientific">Cryphonectria parasitica (strain ATCC 38755 / EP155)</name>
    <dbReference type="NCBI Taxonomy" id="660469"/>
    <lineage>
        <taxon>Eukaryota</taxon>
        <taxon>Fungi</taxon>
        <taxon>Dikarya</taxon>
        <taxon>Ascomycota</taxon>
        <taxon>Pezizomycotina</taxon>
        <taxon>Sordariomycetes</taxon>
        <taxon>Sordariomycetidae</taxon>
        <taxon>Diaporthales</taxon>
        <taxon>Cryphonectriaceae</taxon>
        <taxon>Cryphonectria-Endothia species complex</taxon>
        <taxon>Cryphonectria</taxon>
    </lineage>
</organism>
<proteinExistence type="predicted"/>
<evidence type="ECO:0000313" key="2">
    <source>
        <dbReference type="EMBL" id="KAF3765463.1"/>
    </source>
</evidence>
<dbReference type="Proteomes" id="UP000803844">
    <property type="component" value="Unassembled WGS sequence"/>
</dbReference>
<dbReference type="RefSeq" id="XP_040776424.1">
    <property type="nucleotide sequence ID" value="XM_040917081.1"/>
</dbReference>
<feature type="compositionally biased region" description="Gly residues" evidence="1">
    <location>
        <begin position="399"/>
        <end position="415"/>
    </location>
</feature>
<feature type="region of interest" description="Disordered" evidence="1">
    <location>
        <begin position="288"/>
        <end position="364"/>
    </location>
</feature>
<feature type="compositionally biased region" description="Polar residues" evidence="1">
    <location>
        <begin position="340"/>
        <end position="360"/>
    </location>
</feature>
<evidence type="ECO:0000256" key="1">
    <source>
        <dbReference type="SAM" id="MobiDB-lite"/>
    </source>
</evidence>
<feature type="compositionally biased region" description="Pro residues" evidence="1">
    <location>
        <begin position="157"/>
        <end position="169"/>
    </location>
</feature>
<feature type="compositionally biased region" description="Basic and acidic residues" evidence="1">
    <location>
        <begin position="309"/>
        <end position="320"/>
    </location>
</feature>
<name>A0A9P4Y2I5_CRYP1</name>
<feature type="non-terminal residue" evidence="2">
    <location>
        <position position="1"/>
    </location>
</feature>
<evidence type="ECO:0000313" key="3">
    <source>
        <dbReference type="Proteomes" id="UP000803844"/>
    </source>
</evidence>
<dbReference type="EMBL" id="MU032347">
    <property type="protein sequence ID" value="KAF3765463.1"/>
    <property type="molecule type" value="Genomic_DNA"/>
</dbReference>
<feature type="region of interest" description="Disordered" evidence="1">
    <location>
        <begin position="145"/>
        <end position="178"/>
    </location>
</feature>